<name>A0A0C9T6L6_SPHS4</name>
<gene>
    <name evidence="2" type="ORF">M422DRAFT_274598</name>
</gene>
<dbReference type="EMBL" id="KN837475">
    <property type="protein sequence ID" value="KIJ24578.1"/>
    <property type="molecule type" value="Genomic_DNA"/>
</dbReference>
<feature type="compositionally biased region" description="Polar residues" evidence="1">
    <location>
        <begin position="158"/>
        <end position="168"/>
    </location>
</feature>
<dbReference type="AlphaFoldDB" id="A0A0C9T6L6"/>
<protein>
    <submittedName>
        <fullName evidence="2">Uncharacterized protein</fullName>
    </submittedName>
</protein>
<proteinExistence type="predicted"/>
<organism evidence="2 3">
    <name type="scientific">Sphaerobolus stellatus (strain SS14)</name>
    <dbReference type="NCBI Taxonomy" id="990650"/>
    <lineage>
        <taxon>Eukaryota</taxon>
        <taxon>Fungi</taxon>
        <taxon>Dikarya</taxon>
        <taxon>Basidiomycota</taxon>
        <taxon>Agaricomycotina</taxon>
        <taxon>Agaricomycetes</taxon>
        <taxon>Phallomycetidae</taxon>
        <taxon>Geastrales</taxon>
        <taxon>Sphaerobolaceae</taxon>
        <taxon>Sphaerobolus</taxon>
    </lineage>
</organism>
<evidence type="ECO:0000256" key="1">
    <source>
        <dbReference type="SAM" id="MobiDB-lite"/>
    </source>
</evidence>
<keyword evidence="3" id="KW-1185">Reference proteome</keyword>
<evidence type="ECO:0000313" key="2">
    <source>
        <dbReference type="EMBL" id="KIJ24578.1"/>
    </source>
</evidence>
<feature type="compositionally biased region" description="Polar residues" evidence="1">
    <location>
        <begin position="60"/>
        <end position="75"/>
    </location>
</feature>
<dbReference type="Proteomes" id="UP000054279">
    <property type="component" value="Unassembled WGS sequence"/>
</dbReference>
<sequence>MAREWETRLETVNSAQKGAVWILGTGPIGTGSSTWSSIRNRTPEAIANTPTFGLTDESTDTSVVTAPESPSQQPVNIPLRNLPTMTTEADHLSALESSLTEERAKTNRIENQLTRLLALLDPTGGNAEPAPPREAPSVQAMDEDTPSEMNMARGFQMRPSNPSDFDGD</sequence>
<dbReference type="HOGENOM" id="CLU_1587543_0_0_1"/>
<reference evidence="2 3" key="1">
    <citation type="submission" date="2014-06" db="EMBL/GenBank/DDBJ databases">
        <title>Evolutionary Origins and Diversification of the Mycorrhizal Mutualists.</title>
        <authorList>
            <consortium name="DOE Joint Genome Institute"/>
            <consortium name="Mycorrhizal Genomics Consortium"/>
            <person name="Kohler A."/>
            <person name="Kuo A."/>
            <person name="Nagy L.G."/>
            <person name="Floudas D."/>
            <person name="Copeland A."/>
            <person name="Barry K.W."/>
            <person name="Cichocki N."/>
            <person name="Veneault-Fourrey C."/>
            <person name="LaButti K."/>
            <person name="Lindquist E.A."/>
            <person name="Lipzen A."/>
            <person name="Lundell T."/>
            <person name="Morin E."/>
            <person name="Murat C."/>
            <person name="Riley R."/>
            <person name="Ohm R."/>
            <person name="Sun H."/>
            <person name="Tunlid A."/>
            <person name="Henrissat B."/>
            <person name="Grigoriev I.V."/>
            <person name="Hibbett D.S."/>
            <person name="Martin F."/>
        </authorList>
    </citation>
    <scope>NUCLEOTIDE SEQUENCE [LARGE SCALE GENOMIC DNA]</scope>
    <source>
        <strain evidence="2 3">SS14</strain>
    </source>
</reference>
<accession>A0A0C9T6L6</accession>
<evidence type="ECO:0000313" key="3">
    <source>
        <dbReference type="Proteomes" id="UP000054279"/>
    </source>
</evidence>
<feature type="region of interest" description="Disordered" evidence="1">
    <location>
        <begin position="121"/>
        <end position="168"/>
    </location>
</feature>
<feature type="region of interest" description="Disordered" evidence="1">
    <location>
        <begin position="56"/>
        <end position="78"/>
    </location>
</feature>